<dbReference type="Proteomes" id="UP000275865">
    <property type="component" value="Unassembled WGS sequence"/>
</dbReference>
<dbReference type="EMBL" id="RAZS01000003">
    <property type="protein sequence ID" value="RKN20982.1"/>
    <property type="molecule type" value="Genomic_DNA"/>
</dbReference>
<dbReference type="EMBL" id="RAZT01000006">
    <property type="protein sequence ID" value="RKN32205.1"/>
    <property type="molecule type" value="Genomic_DNA"/>
</dbReference>
<dbReference type="PANTHER" id="PTHR33495">
    <property type="entry name" value="ANTI-SIGMA FACTOR ANTAGONIST TM_1081-RELATED-RELATED"/>
    <property type="match status" value="1"/>
</dbReference>
<dbReference type="OrthoDB" id="3404382at2"/>
<feature type="domain" description="STAS" evidence="1">
    <location>
        <begin position="11"/>
        <end position="114"/>
    </location>
</feature>
<name>A0A3A9Y424_9ACTN</name>
<protein>
    <submittedName>
        <fullName evidence="3">STAS domain-containing protein</fullName>
    </submittedName>
</protein>
<reference evidence="4 5" key="1">
    <citation type="submission" date="2018-09" db="EMBL/GenBank/DDBJ databases">
        <title>Micromonospora sp. nov. MS1-9, isolated from a root of Musa sp.</title>
        <authorList>
            <person name="Kuncharoen N."/>
            <person name="Kudo T."/>
            <person name="Ohkuma M."/>
            <person name="Yuki M."/>
            <person name="Tanasupawat S."/>
        </authorList>
    </citation>
    <scope>NUCLEOTIDE SEQUENCE [LARGE SCALE GENOMIC DNA]</scope>
    <source>
        <strain evidence="3 5">MS1-9</strain>
        <strain evidence="2 4">NGC1-4</strain>
    </source>
</reference>
<evidence type="ECO:0000313" key="5">
    <source>
        <dbReference type="Proteomes" id="UP000275865"/>
    </source>
</evidence>
<dbReference type="Pfam" id="PF01740">
    <property type="entry name" value="STAS"/>
    <property type="match status" value="1"/>
</dbReference>
<proteinExistence type="predicted"/>
<evidence type="ECO:0000313" key="2">
    <source>
        <dbReference type="EMBL" id="RKN20982.1"/>
    </source>
</evidence>
<organism evidence="3 5">
    <name type="scientific">Micromonospora musae</name>
    <dbReference type="NCBI Taxonomy" id="1894970"/>
    <lineage>
        <taxon>Bacteria</taxon>
        <taxon>Bacillati</taxon>
        <taxon>Actinomycetota</taxon>
        <taxon>Actinomycetes</taxon>
        <taxon>Micromonosporales</taxon>
        <taxon>Micromonosporaceae</taxon>
        <taxon>Micromonospora</taxon>
    </lineage>
</organism>
<evidence type="ECO:0000259" key="1">
    <source>
        <dbReference type="PROSITE" id="PS50801"/>
    </source>
</evidence>
<dbReference type="InterPro" id="IPR002645">
    <property type="entry name" value="STAS_dom"/>
</dbReference>
<comment type="caution">
    <text evidence="3">The sequence shown here is derived from an EMBL/GenBank/DDBJ whole genome shotgun (WGS) entry which is preliminary data.</text>
</comment>
<accession>A0A3A9Y424</accession>
<gene>
    <name evidence="3" type="ORF">D7044_13100</name>
    <name evidence="2" type="ORF">D7147_09245</name>
</gene>
<dbReference type="AlphaFoldDB" id="A0A3A9Y424"/>
<evidence type="ECO:0000313" key="4">
    <source>
        <dbReference type="Proteomes" id="UP000271548"/>
    </source>
</evidence>
<keyword evidence="4" id="KW-1185">Reference proteome</keyword>
<evidence type="ECO:0000313" key="3">
    <source>
        <dbReference type="EMBL" id="RKN32205.1"/>
    </source>
</evidence>
<dbReference type="PROSITE" id="PS50801">
    <property type="entry name" value="STAS"/>
    <property type="match status" value="1"/>
</dbReference>
<dbReference type="RefSeq" id="WP_120675731.1">
    <property type="nucleotide sequence ID" value="NZ_RAZS01000003.1"/>
</dbReference>
<dbReference type="PANTHER" id="PTHR33495:SF2">
    <property type="entry name" value="ANTI-SIGMA FACTOR ANTAGONIST TM_1081-RELATED"/>
    <property type="match status" value="1"/>
</dbReference>
<dbReference type="Gene3D" id="3.30.750.24">
    <property type="entry name" value="STAS domain"/>
    <property type="match status" value="1"/>
</dbReference>
<dbReference type="Proteomes" id="UP000271548">
    <property type="component" value="Unassembled WGS sequence"/>
</dbReference>
<sequence length="114" mass="12244">MDIIIGPGVLRHDYYDVAPSTRYVTLTGEADLANAHQLERELNFLLAPAWVTSLILDLTALQFLDCAALAALLAVRKAALTRGQQVSITAAASTPARVLAITAVGRLFSYPPRP</sequence>
<dbReference type="GO" id="GO:0043856">
    <property type="term" value="F:anti-sigma factor antagonist activity"/>
    <property type="evidence" value="ECO:0007669"/>
    <property type="project" value="TreeGrafter"/>
</dbReference>
<dbReference type="SUPFAM" id="SSF52091">
    <property type="entry name" value="SpoIIaa-like"/>
    <property type="match status" value="1"/>
</dbReference>
<dbReference type="InterPro" id="IPR036513">
    <property type="entry name" value="STAS_dom_sf"/>
</dbReference>